<dbReference type="EMBL" id="JBHMEP010000005">
    <property type="protein sequence ID" value="MFB9136471.1"/>
    <property type="molecule type" value="Genomic_DNA"/>
</dbReference>
<dbReference type="Proteomes" id="UP001589645">
    <property type="component" value="Unassembled WGS sequence"/>
</dbReference>
<comment type="caution">
    <text evidence="2">The sequence shown here is derived from an EMBL/GenBank/DDBJ whole genome shotgun (WGS) entry which is preliminary data.</text>
</comment>
<organism evidence="2 3">
    <name type="scientific">Vibrio olivae</name>
    <dbReference type="NCBI Taxonomy" id="1243002"/>
    <lineage>
        <taxon>Bacteria</taxon>
        <taxon>Pseudomonadati</taxon>
        <taxon>Pseudomonadota</taxon>
        <taxon>Gammaproteobacteria</taxon>
        <taxon>Vibrionales</taxon>
        <taxon>Vibrionaceae</taxon>
        <taxon>Vibrio</taxon>
    </lineage>
</organism>
<protein>
    <submittedName>
        <fullName evidence="2">Type 4a pilus biogenesis protein PilO</fullName>
    </submittedName>
</protein>
<proteinExistence type="predicted"/>
<evidence type="ECO:0000313" key="2">
    <source>
        <dbReference type="EMBL" id="MFB9136471.1"/>
    </source>
</evidence>
<dbReference type="PANTHER" id="PTHR39555:SF1">
    <property type="entry name" value="TYPE IV PILUS INNER MEMBRANE COMPONENT PILO"/>
    <property type="match status" value="1"/>
</dbReference>
<dbReference type="InterPro" id="IPR014717">
    <property type="entry name" value="Transl_elong_EF1B/ribsomal_bS6"/>
</dbReference>
<keyword evidence="3" id="KW-1185">Reference proteome</keyword>
<name>A0ABV5HQH4_9VIBR</name>
<keyword evidence="1" id="KW-1133">Transmembrane helix</keyword>
<reference evidence="2 3" key="1">
    <citation type="submission" date="2024-09" db="EMBL/GenBank/DDBJ databases">
        <authorList>
            <person name="Sun Q."/>
            <person name="Mori K."/>
        </authorList>
    </citation>
    <scope>NUCLEOTIDE SEQUENCE [LARGE SCALE GENOMIC DNA]</scope>
    <source>
        <strain evidence="2 3">CECT 8064</strain>
    </source>
</reference>
<dbReference type="PANTHER" id="PTHR39555">
    <property type="entry name" value="FIMBRIAL ASSEMBLY PROTEIN PILO-LIKE PROTEIN-RELATED"/>
    <property type="match status" value="1"/>
</dbReference>
<keyword evidence="1" id="KW-0812">Transmembrane</keyword>
<gene>
    <name evidence="2" type="ORF">ACFFUV_15975</name>
</gene>
<evidence type="ECO:0000313" key="3">
    <source>
        <dbReference type="Proteomes" id="UP001589645"/>
    </source>
</evidence>
<dbReference type="RefSeq" id="WP_390194580.1">
    <property type="nucleotide sequence ID" value="NZ_JBHMEP010000005.1"/>
</dbReference>
<accession>A0ABV5HQH4</accession>
<feature type="transmembrane region" description="Helical" evidence="1">
    <location>
        <begin position="23"/>
        <end position="47"/>
    </location>
</feature>
<dbReference type="Gene3D" id="3.30.70.60">
    <property type="match status" value="1"/>
</dbReference>
<dbReference type="InterPro" id="IPR007445">
    <property type="entry name" value="PilO"/>
</dbReference>
<evidence type="ECO:0000256" key="1">
    <source>
        <dbReference type="SAM" id="Phobius"/>
    </source>
</evidence>
<sequence length="200" mass="23396">MSHENAWWQYFESLETFAESPRYIQWLTTILLALCLGIASYVGYFSAKLMTLERLIMRETEQTLSLLESRSQVIERGETQVSYRAVEHLVDDFTQRIPFQLEQATIVSDVDKLAQRFGLGVTHLKWGSKQTIEPFLRMPLHVELHGQYHAIGEFMAQLAQMEQVMTFEHMIWQQHSPTDDSVRVTANIHFYWQGERNGLL</sequence>
<keyword evidence="1" id="KW-0472">Membrane</keyword>
<dbReference type="Pfam" id="PF04350">
    <property type="entry name" value="PilO"/>
    <property type="match status" value="1"/>
</dbReference>